<dbReference type="KEGG" id="anf:AQPE_3317"/>
<dbReference type="InterPro" id="IPR036388">
    <property type="entry name" value="WH-like_DNA-bd_sf"/>
</dbReference>
<name>A0A5K7SC41_9BACT</name>
<evidence type="ECO:0000256" key="4">
    <source>
        <dbReference type="ARBA" id="ARBA00023163"/>
    </source>
</evidence>
<protein>
    <submittedName>
        <fullName evidence="7">RNA polymerase sigma factor RpoE</fullName>
    </submittedName>
</protein>
<dbReference type="InterPro" id="IPR039425">
    <property type="entry name" value="RNA_pol_sigma-70-like"/>
</dbReference>
<dbReference type="RefSeq" id="WP_318347416.1">
    <property type="nucleotide sequence ID" value="NZ_AP018694.1"/>
</dbReference>
<proteinExistence type="inferred from homology"/>
<dbReference type="GO" id="GO:0016987">
    <property type="term" value="F:sigma factor activity"/>
    <property type="evidence" value="ECO:0007669"/>
    <property type="project" value="UniProtKB-KW"/>
</dbReference>
<dbReference type="SUPFAM" id="SSF88659">
    <property type="entry name" value="Sigma3 and sigma4 domains of RNA polymerase sigma factors"/>
    <property type="match status" value="1"/>
</dbReference>
<dbReference type="AlphaFoldDB" id="A0A5K7SC41"/>
<keyword evidence="4" id="KW-0804">Transcription</keyword>
<keyword evidence="2" id="KW-0805">Transcription regulation</keyword>
<dbReference type="Pfam" id="PF08281">
    <property type="entry name" value="Sigma70_r4_2"/>
    <property type="match status" value="1"/>
</dbReference>
<dbReference type="Proteomes" id="UP001193389">
    <property type="component" value="Chromosome"/>
</dbReference>
<evidence type="ECO:0000256" key="3">
    <source>
        <dbReference type="ARBA" id="ARBA00023082"/>
    </source>
</evidence>
<dbReference type="PANTHER" id="PTHR43133">
    <property type="entry name" value="RNA POLYMERASE ECF-TYPE SIGMA FACTO"/>
    <property type="match status" value="1"/>
</dbReference>
<organism evidence="7 8">
    <name type="scientific">Aquipluma nitroreducens</name>
    <dbReference type="NCBI Taxonomy" id="2010828"/>
    <lineage>
        <taxon>Bacteria</taxon>
        <taxon>Pseudomonadati</taxon>
        <taxon>Bacteroidota</taxon>
        <taxon>Bacteroidia</taxon>
        <taxon>Marinilabiliales</taxon>
        <taxon>Prolixibacteraceae</taxon>
        <taxon>Aquipluma</taxon>
    </lineage>
</organism>
<evidence type="ECO:0000256" key="2">
    <source>
        <dbReference type="ARBA" id="ARBA00023015"/>
    </source>
</evidence>
<comment type="similarity">
    <text evidence="1">Belongs to the sigma-70 factor family. ECF subfamily.</text>
</comment>
<dbReference type="Gene3D" id="1.10.1740.10">
    <property type="match status" value="1"/>
</dbReference>
<evidence type="ECO:0000256" key="1">
    <source>
        <dbReference type="ARBA" id="ARBA00010641"/>
    </source>
</evidence>
<dbReference type="GO" id="GO:0006352">
    <property type="term" value="P:DNA-templated transcription initiation"/>
    <property type="evidence" value="ECO:0007669"/>
    <property type="project" value="InterPro"/>
</dbReference>
<dbReference type="InterPro" id="IPR014284">
    <property type="entry name" value="RNA_pol_sigma-70_dom"/>
</dbReference>
<keyword evidence="3" id="KW-0731">Sigma factor</keyword>
<accession>A0A5K7SC41</accession>
<dbReference type="SUPFAM" id="SSF88946">
    <property type="entry name" value="Sigma2 domain of RNA polymerase sigma factors"/>
    <property type="match status" value="1"/>
</dbReference>
<dbReference type="PANTHER" id="PTHR43133:SF51">
    <property type="entry name" value="RNA POLYMERASE SIGMA FACTOR"/>
    <property type="match status" value="1"/>
</dbReference>
<gene>
    <name evidence="7" type="ORF">AQPE_3317</name>
</gene>
<dbReference type="InterPro" id="IPR013249">
    <property type="entry name" value="RNA_pol_sigma70_r4_t2"/>
</dbReference>
<dbReference type="CDD" id="cd06171">
    <property type="entry name" value="Sigma70_r4"/>
    <property type="match status" value="1"/>
</dbReference>
<feature type="domain" description="RNA polymerase sigma factor 70 region 4 type 2" evidence="6">
    <location>
        <begin position="119"/>
        <end position="170"/>
    </location>
</feature>
<dbReference type="Gene3D" id="1.10.10.10">
    <property type="entry name" value="Winged helix-like DNA-binding domain superfamily/Winged helix DNA-binding domain"/>
    <property type="match status" value="1"/>
</dbReference>
<evidence type="ECO:0000313" key="8">
    <source>
        <dbReference type="Proteomes" id="UP001193389"/>
    </source>
</evidence>
<sequence>MNDSELLSQILNGNMNAFTFLVNRYQKLVVHITGRLIQRHDELEDVCQEVFLKVFQNLGKYRNECKLSTWIATIAYNTSINYLRKFKKGDEVNPDDSAALRNLTEYRSDEFEKADLHHYLRAQIELLPVQYRTVLTLFHLEEFSYQEIEQITGMPEGTIKSYLFRAKALLKEKLKFVVDEDSLKLVKEISNEK</sequence>
<dbReference type="NCBIfam" id="TIGR02937">
    <property type="entry name" value="sigma70-ECF"/>
    <property type="match status" value="1"/>
</dbReference>
<dbReference type="EMBL" id="AP018694">
    <property type="protein sequence ID" value="BBE19143.1"/>
    <property type="molecule type" value="Genomic_DNA"/>
</dbReference>
<dbReference type="InterPro" id="IPR013325">
    <property type="entry name" value="RNA_pol_sigma_r2"/>
</dbReference>
<keyword evidence="8" id="KW-1185">Reference proteome</keyword>
<dbReference type="InterPro" id="IPR007627">
    <property type="entry name" value="RNA_pol_sigma70_r2"/>
</dbReference>
<dbReference type="Pfam" id="PF04542">
    <property type="entry name" value="Sigma70_r2"/>
    <property type="match status" value="1"/>
</dbReference>
<dbReference type="InterPro" id="IPR013324">
    <property type="entry name" value="RNA_pol_sigma_r3/r4-like"/>
</dbReference>
<evidence type="ECO:0000259" key="5">
    <source>
        <dbReference type="Pfam" id="PF04542"/>
    </source>
</evidence>
<reference evidence="7" key="1">
    <citation type="journal article" date="2020" name="Int. J. Syst. Evol. Microbiol.">
        <title>Aquipluma nitroreducens gen. nov. sp. nov., a novel facultatively anaerobic bacterium isolated from a freshwater lake.</title>
        <authorList>
            <person name="Watanabe M."/>
            <person name="Kojima H."/>
            <person name="Fukui M."/>
        </authorList>
    </citation>
    <scope>NUCLEOTIDE SEQUENCE</scope>
    <source>
        <strain evidence="7">MeG22</strain>
    </source>
</reference>
<evidence type="ECO:0000313" key="7">
    <source>
        <dbReference type="EMBL" id="BBE19143.1"/>
    </source>
</evidence>
<dbReference type="GO" id="GO:0003677">
    <property type="term" value="F:DNA binding"/>
    <property type="evidence" value="ECO:0007669"/>
    <property type="project" value="InterPro"/>
</dbReference>
<feature type="domain" description="RNA polymerase sigma-70 region 2" evidence="5">
    <location>
        <begin position="21"/>
        <end position="85"/>
    </location>
</feature>
<evidence type="ECO:0000259" key="6">
    <source>
        <dbReference type="Pfam" id="PF08281"/>
    </source>
</evidence>